<feature type="transmembrane region" description="Helical" evidence="1">
    <location>
        <begin position="246"/>
        <end position="265"/>
    </location>
</feature>
<evidence type="ECO:0000313" key="2">
    <source>
        <dbReference type="EMBL" id="MBS2546517.1"/>
    </source>
</evidence>
<keyword evidence="1" id="KW-1133">Transmembrane helix</keyword>
<name>A0ABS5KJY8_9ACTN</name>
<evidence type="ECO:0008006" key="4">
    <source>
        <dbReference type="Google" id="ProtNLM"/>
    </source>
</evidence>
<accession>A0ABS5KJY8</accession>
<feature type="transmembrane region" description="Helical" evidence="1">
    <location>
        <begin position="50"/>
        <end position="71"/>
    </location>
</feature>
<protein>
    <recommendedName>
        <fullName evidence="4">ABC transporter permease</fullName>
    </recommendedName>
</protein>
<comment type="caution">
    <text evidence="2">The sequence shown here is derived from an EMBL/GenBank/DDBJ whole genome shotgun (WGS) entry which is preliminary data.</text>
</comment>
<feature type="transmembrane region" description="Helical" evidence="1">
    <location>
        <begin position="149"/>
        <end position="170"/>
    </location>
</feature>
<dbReference type="Proteomes" id="UP000730482">
    <property type="component" value="Unassembled WGS sequence"/>
</dbReference>
<keyword evidence="3" id="KW-1185">Reference proteome</keyword>
<reference evidence="2 3" key="1">
    <citation type="submission" date="2020-02" db="EMBL/GenBank/DDBJ databases">
        <title>Acidophilic actinobacteria isolated from forest soil.</title>
        <authorList>
            <person name="Golinska P."/>
        </authorList>
    </citation>
    <scope>NUCLEOTIDE SEQUENCE [LARGE SCALE GENOMIC DNA]</scope>
    <source>
        <strain evidence="2 3">NL8</strain>
    </source>
</reference>
<organism evidence="2 3">
    <name type="scientific">Catenulispora pinistramenti</name>
    <dbReference type="NCBI Taxonomy" id="2705254"/>
    <lineage>
        <taxon>Bacteria</taxon>
        <taxon>Bacillati</taxon>
        <taxon>Actinomycetota</taxon>
        <taxon>Actinomycetes</taxon>
        <taxon>Catenulisporales</taxon>
        <taxon>Catenulisporaceae</taxon>
        <taxon>Catenulispora</taxon>
    </lineage>
</organism>
<keyword evidence="1" id="KW-0812">Transmembrane</keyword>
<evidence type="ECO:0000256" key="1">
    <source>
        <dbReference type="SAM" id="Phobius"/>
    </source>
</evidence>
<gene>
    <name evidence="2" type="ORF">KGQ19_06530</name>
</gene>
<evidence type="ECO:0000313" key="3">
    <source>
        <dbReference type="Proteomes" id="UP000730482"/>
    </source>
</evidence>
<keyword evidence="1" id="KW-0472">Membrane</keyword>
<proteinExistence type="predicted"/>
<feature type="transmembrane region" description="Helical" evidence="1">
    <location>
        <begin position="177"/>
        <end position="196"/>
    </location>
</feature>
<feature type="transmembrane region" description="Helical" evidence="1">
    <location>
        <begin position="21"/>
        <end position="44"/>
    </location>
</feature>
<sequence>MIAAFRYELRRLGSLRATRRVPGGAAVVAAAFGVAAALAVSAGASERIVALLRLAGTLPALAAAVVIGAASSGHERHHEMRYVTLAVVPRRAWLTVAKATLTALLSALTGALVALSAALGYALALAWAYAGDRTLIPDGAAADPVLQGVAPAAAAALAAGLFGLAIGWLTAWYRVSVAVAVAVVALAVPVAAGRLLTGMPGVAKALTGAEQSLRDTPVLSSLLNPRVLTAWPPLKSGVHPLPPTSLAATALLATVALLGIAAGAMRWQRGE</sequence>
<feature type="transmembrane region" description="Helical" evidence="1">
    <location>
        <begin position="101"/>
        <end position="129"/>
    </location>
</feature>
<dbReference type="RefSeq" id="WP_212008163.1">
    <property type="nucleotide sequence ID" value="NZ_JAAFYZ010000014.1"/>
</dbReference>
<dbReference type="EMBL" id="JAAFYZ010000014">
    <property type="protein sequence ID" value="MBS2546517.1"/>
    <property type="molecule type" value="Genomic_DNA"/>
</dbReference>